<comment type="caution">
    <text evidence="5">The sequence shown here is derived from an EMBL/GenBank/DDBJ whole genome shotgun (WGS) entry which is preliminary data.</text>
</comment>
<evidence type="ECO:0000313" key="6">
    <source>
        <dbReference type="Proteomes" id="UP000610862"/>
    </source>
</evidence>
<dbReference type="Proteomes" id="UP000610862">
    <property type="component" value="Unassembled WGS sequence"/>
</dbReference>
<evidence type="ECO:0000256" key="1">
    <source>
        <dbReference type="ARBA" id="ARBA00006754"/>
    </source>
</evidence>
<dbReference type="Pfam" id="PF13556">
    <property type="entry name" value="HTH_30"/>
    <property type="match status" value="1"/>
</dbReference>
<dbReference type="InterPro" id="IPR051448">
    <property type="entry name" value="CdaR-like_regulators"/>
</dbReference>
<dbReference type="AlphaFoldDB" id="A0A926EA51"/>
<evidence type="ECO:0000259" key="2">
    <source>
        <dbReference type="Pfam" id="PF07905"/>
    </source>
</evidence>
<dbReference type="InterPro" id="IPR025736">
    <property type="entry name" value="PucR_C-HTH_dom"/>
</dbReference>
<reference evidence="5" key="1">
    <citation type="submission" date="2020-08" db="EMBL/GenBank/DDBJ databases">
        <title>Genome public.</title>
        <authorList>
            <person name="Liu C."/>
            <person name="Sun Q."/>
        </authorList>
    </citation>
    <scope>NUCLEOTIDE SEQUENCE</scope>
    <source>
        <strain evidence="5">NSJ-24</strain>
    </source>
</reference>
<feature type="domain" description="CdaR GGDEF-like" evidence="4">
    <location>
        <begin position="257"/>
        <end position="387"/>
    </location>
</feature>
<evidence type="ECO:0000259" key="3">
    <source>
        <dbReference type="Pfam" id="PF13556"/>
    </source>
</evidence>
<feature type="domain" description="PucR C-terminal helix-turn-helix" evidence="3">
    <location>
        <begin position="443"/>
        <end position="499"/>
    </location>
</feature>
<accession>A0A926EA51</accession>
<dbReference type="Pfam" id="PF07905">
    <property type="entry name" value="PucR"/>
    <property type="match status" value="1"/>
</dbReference>
<dbReference type="PANTHER" id="PTHR33744">
    <property type="entry name" value="CARBOHYDRATE DIACID REGULATOR"/>
    <property type="match status" value="1"/>
</dbReference>
<dbReference type="InterPro" id="IPR042070">
    <property type="entry name" value="PucR_C-HTH_sf"/>
</dbReference>
<feature type="domain" description="Purine catabolism PurC-like" evidence="2">
    <location>
        <begin position="27"/>
        <end position="122"/>
    </location>
</feature>
<dbReference type="PANTHER" id="PTHR33744:SF1">
    <property type="entry name" value="DNA-BINDING TRANSCRIPTIONAL ACTIVATOR ADER"/>
    <property type="match status" value="1"/>
</dbReference>
<evidence type="ECO:0000259" key="4">
    <source>
        <dbReference type="Pfam" id="PF17853"/>
    </source>
</evidence>
<keyword evidence="6" id="KW-1185">Reference proteome</keyword>
<dbReference type="InterPro" id="IPR012914">
    <property type="entry name" value="PucR_dom"/>
</dbReference>
<protein>
    <submittedName>
        <fullName evidence="5">Helix-turn-helix domain-containing protein</fullName>
    </submittedName>
</protein>
<sequence>MFSINDFLGLDLITWYKNLTDSDIPAERPIEYVSVNDLPLDDFIRKNEMVISIATPYVKDECLMHEFIQGLINAEASIFLLAIPGDEMSLSENNRRLAEKGGLPILLIPWDVRFADIFETVLGFLHQDYNNAVKKVEGLQEDMLKSFLNGTDLKAASQIISKYLDCKVSITDCSGNALDDAPRAADMTSIPLKSNGHLYGHIHINTVTTQELLDLLSHTLSPLLSLWFYRDEIIERTQSMAKEDLIWMLANGSDPGSEKVTRTAKLMGMNLNRTYACIVGRVHLEDNPSNDWQENWMDSNINTVRNTFIKTAASLGKDAMMTHHNNAIITYLEISPASGKTQISKFLDIAEEQLKKTSKKLIFSWGISEIKEGPTDYRNYYLHAKLAEELCTANFRYNKRYYYENTLIYNMMSTLSSDENFMKITYDILTPILQYDKTKRTKLMETLRVYLTCKNISEVARRLGRHRQSLLYQLDKIEDLTGLSLKNSDELFLLEVCVRLHVDLSSYK</sequence>
<dbReference type="EMBL" id="JACRTA010000001">
    <property type="protein sequence ID" value="MBC8568047.1"/>
    <property type="molecule type" value="Genomic_DNA"/>
</dbReference>
<dbReference type="RefSeq" id="WP_177267506.1">
    <property type="nucleotide sequence ID" value="NZ_JACRTA010000001.1"/>
</dbReference>
<name>A0A926EA51_9FIRM</name>
<comment type="similarity">
    <text evidence="1">Belongs to the CdaR family.</text>
</comment>
<organism evidence="5 6">
    <name type="scientific">Lentihominibacter hominis</name>
    <dbReference type="NCBI Taxonomy" id="2763645"/>
    <lineage>
        <taxon>Bacteria</taxon>
        <taxon>Bacillati</taxon>
        <taxon>Bacillota</taxon>
        <taxon>Clostridia</taxon>
        <taxon>Peptostreptococcales</taxon>
        <taxon>Anaerovoracaceae</taxon>
        <taxon>Lentihominibacter</taxon>
    </lineage>
</organism>
<dbReference type="InterPro" id="IPR041522">
    <property type="entry name" value="CdaR_GGDEF"/>
</dbReference>
<dbReference type="Gene3D" id="1.10.10.2840">
    <property type="entry name" value="PucR C-terminal helix-turn-helix domain"/>
    <property type="match status" value="1"/>
</dbReference>
<gene>
    <name evidence="5" type="ORF">H8692_04605</name>
</gene>
<evidence type="ECO:0000313" key="5">
    <source>
        <dbReference type="EMBL" id="MBC8568047.1"/>
    </source>
</evidence>
<proteinExistence type="inferred from homology"/>
<dbReference type="Pfam" id="PF17853">
    <property type="entry name" value="GGDEF_2"/>
    <property type="match status" value="1"/>
</dbReference>